<feature type="transmembrane region" description="Helical" evidence="9">
    <location>
        <begin position="12"/>
        <end position="34"/>
    </location>
</feature>
<dbReference type="Gene3D" id="1.20.1640.10">
    <property type="entry name" value="Multidrug efflux transporter AcrB transmembrane domain"/>
    <property type="match status" value="2"/>
</dbReference>
<dbReference type="InterPro" id="IPR001036">
    <property type="entry name" value="Acrflvin-R"/>
</dbReference>
<protein>
    <recommendedName>
        <fullName evidence="9">Efflux pump membrane transporter</fullName>
    </recommendedName>
</protein>
<keyword evidence="7 9" id="KW-1133">Transmembrane helix</keyword>
<feature type="transmembrane region" description="Helical" evidence="9">
    <location>
        <begin position="472"/>
        <end position="499"/>
    </location>
</feature>
<evidence type="ECO:0000256" key="7">
    <source>
        <dbReference type="ARBA" id="ARBA00022989"/>
    </source>
</evidence>
<dbReference type="FunFam" id="1.20.1640.10:FF:000001">
    <property type="entry name" value="Efflux pump membrane transporter"/>
    <property type="match status" value="1"/>
</dbReference>
<dbReference type="GO" id="GO:0042910">
    <property type="term" value="F:xenobiotic transmembrane transporter activity"/>
    <property type="evidence" value="ECO:0007669"/>
    <property type="project" value="TreeGrafter"/>
</dbReference>
<proteinExistence type="inferred from homology"/>
<evidence type="ECO:0000313" key="11">
    <source>
        <dbReference type="Proteomes" id="UP000232638"/>
    </source>
</evidence>
<evidence type="ECO:0000256" key="6">
    <source>
        <dbReference type="ARBA" id="ARBA00022692"/>
    </source>
</evidence>
<dbReference type="AlphaFoldDB" id="A0A2K8U8R3"/>
<keyword evidence="3 9" id="KW-0813">Transport</keyword>
<dbReference type="InterPro" id="IPR004764">
    <property type="entry name" value="MdtF-like"/>
</dbReference>
<dbReference type="PANTHER" id="PTHR32063">
    <property type="match status" value="1"/>
</dbReference>
<feature type="transmembrane region" description="Helical" evidence="9">
    <location>
        <begin position="436"/>
        <end position="460"/>
    </location>
</feature>
<comment type="similarity">
    <text evidence="2 9">Belongs to the resistance-nodulation-cell division (RND) (TC 2.A.6) family.</text>
</comment>
<dbReference type="OrthoDB" id="9758297at2"/>
<evidence type="ECO:0000256" key="3">
    <source>
        <dbReference type="ARBA" id="ARBA00022448"/>
    </source>
</evidence>
<dbReference type="Gene3D" id="3.30.70.1320">
    <property type="entry name" value="Multidrug efflux transporter AcrB pore domain like"/>
    <property type="match status" value="1"/>
</dbReference>
<dbReference type="Proteomes" id="UP000232638">
    <property type="component" value="Chromosome"/>
</dbReference>
<dbReference type="NCBIfam" id="NF000282">
    <property type="entry name" value="RND_permease_1"/>
    <property type="match status" value="1"/>
</dbReference>
<dbReference type="KEGG" id="tsy:THSYN_14130"/>
<feature type="transmembrane region" description="Helical" evidence="9">
    <location>
        <begin position="368"/>
        <end position="390"/>
    </location>
</feature>
<feature type="transmembrane region" description="Helical" evidence="9">
    <location>
        <begin position="870"/>
        <end position="888"/>
    </location>
</feature>
<dbReference type="FunFam" id="3.30.70.1430:FF:000001">
    <property type="entry name" value="Efflux pump membrane transporter"/>
    <property type="match status" value="1"/>
</dbReference>
<organism evidence="10 11">
    <name type="scientific">Candidatus Thiodictyon syntrophicum</name>
    <dbReference type="NCBI Taxonomy" id="1166950"/>
    <lineage>
        <taxon>Bacteria</taxon>
        <taxon>Pseudomonadati</taxon>
        <taxon>Pseudomonadota</taxon>
        <taxon>Gammaproteobacteria</taxon>
        <taxon>Chromatiales</taxon>
        <taxon>Chromatiaceae</taxon>
        <taxon>Thiodictyon</taxon>
    </lineage>
</organism>
<feature type="transmembrane region" description="Helical" evidence="9">
    <location>
        <begin position="921"/>
        <end position="946"/>
    </location>
</feature>
<dbReference type="Gene3D" id="3.30.2090.10">
    <property type="entry name" value="Multidrug efflux transporter AcrB TolC docking domain, DN and DC subdomains"/>
    <property type="match status" value="2"/>
</dbReference>
<evidence type="ECO:0000256" key="2">
    <source>
        <dbReference type="ARBA" id="ARBA00010942"/>
    </source>
</evidence>
<dbReference type="PANTHER" id="PTHR32063:SF76">
    <property type="entry name" value="EFFLUX PUMP MEMBRANE TRANSPORTER"/>
    <property type="match status" value="1"/>
</dbReference>
<keyword evidence="4" id="KW-1003">Cell membrane</keyword>
<feature type="transmembrane region" description="Helical" evidence="9">
    <location>
        <begin position="342"/>
        <end position="361"/>
    </location>
</feature>
<dbReference type="RefSeq" id="WP_100919722.1">
    <property type="nucleotide sequence ID" value="NZ_CP020370.1"/>
</dbReference>
<feature type="transmembrane region" description="Helical" evidence="9">
    <location>
        <begin position="895"/>
        <end position="915"/>
    </location>
</feature>
<sequence>MISDVFIDRPRLSIVISVVILLAGIISIGAIPVAQLPDIVPPQVTVTGAYPGASAAVVESTVAQPVESKVNGVDNMLYMGSTSGNDGSYSLNVTFALGTDPDLNTVNVQNRVNLALPQLPEELKRTGLTVQKQSTAMLQVVSLYSPKGTYDSLFLSNYATINVVDTLARVPGVGRVNQFGALDYSMRIWLDSARLTALGITPTDVMAAIKSQNIQAAVGRIGAQPMSNDAQFQITLQTKGRLSEVKEFESIVVRANPDGSTVRVKDLGRVELGSKQSDSTSRLDGAPCASVAIYLAPGANAVKVAQAIDKAMVRLAERFPDGLTYAVVYDTTEFVNASLEKVIHTLLEAFVLVIIVVFLFLGSWRATLIPLVAVPVALVGTFAGLLAIGFSANTVSLLAVVLAIGIVVDDAIVVVENVERIMEEDQLPPREAAKKAMGQITGPILAITLVLLSVFLPVAFIPGITGQLFQQFAAVVAFSMLISAVNALTLSPALCAVLLKPGHQRRGLMGRMMNGIDAVRDGYAGIVTRLVRIAMLVVVLIIGIGLATGWLFKTTPTGFLPVEDQGAFMAEIQLPQGASLNRTLEVVKQVETIIAADPAVAHVLAIPGFSIMDGVVQSNSAFAIGRLKPFAERTTPDLTVDAAIARIRAQTNAIAAAMIIPFNLPPIIGLGTGSGFEYKLQDLQGRTPEELSAAMRALVLAANQDQRLQGVFSTWATNNPQVFLDIDREKAQTLGVTISDLFTALQATLGGYYVNDFNKFGRIWQVNIQGDTSDRNRFDDVYRIHVRNSQGDMVPIRALMTPKLILGPQLIQRYNNYRSVTIQGGPAPGRSTGEALAAMASLSATTLPSGFGYEWTGTAFQELEAGGKTTAVLGLAVLFAYLFLVGLYESWSMPAAVLLSVIVGVLGAMIALRLTGLPNDLYAQVGLVVLIGLASKNAILIVEFAMEQRRHGKSILEAATTAARLRIRAVLMTSFAFILGLIPLVIADGAGQASQRAVGTAVFGGMLAASILGIFLIPMLYVVFQRLRELVHGQPAAAARSAGQPEGAGHPPGL</sequence>
<evidence type="ECO:0000256" key="9">
    <source>
        <dbReference type="RuleBase" id="RU364070"/>
    </source>
</evidence>
<evidence type="ECO:0000313" key="10">
    <source>
        <dbReference type="EMBL" id="AUB81970.1"/>
    </source>
</evidence>
<feature type="transmembrane region" description="Helical" evidence="9">
    <location>
        <begin position="530"/>
        <end position="552"/>
    </location>
</feature>
<keyword evidence="8 9" id="KW-0472">Membrane</keyword>
<dbReference type="SUPFAM" id="SSF82866">
    <property type="entry name" value="Multidrug efflux transporter AcrB transmembrane domain"/>
    <property type="match status" value="2"/>
</dbReference>
<comment type="subcellular location">
    <subcellularLocation>
        <location evidence="1 9">Cell inner membrane</location>
        <topology evidence="1 9">Multi-pass membrane protein</topology>
    </subcellularLocation>
</comment>
<evidence type="ECO:0000256" key="5">
    <source>
        <dbReference type="ARBA" id="ARBA00022519"/>
    </source>
</evidence>
<dbReference type="PRINTS" id="PR00702">
    <property type="entry name" value="ACRIFLAVINRP"/>
</dbReference>
<dbReference type="SUPFAM" id="SSF82714">
    <property type="entry name" value="Multidrug efflux transporter AcrB TolC docking domain, DN and DC subdomains"/>
    <property type="match status" value="2"/>
</dbReference>
<name>A0A2K8U8R3_9GAMM</name>
<keyword evidence="11" id="KW-1185">Reference proteome</keyword>
<reference evidence="10 11" key="1">
    <citation type="submission" date="2017-03" db="EMBL/GenBank/DDBJ databases">
        <title>Complete genome sequence of Candidatus 'Thiodictyon syntrophicum' sp. nov. strain Cad16T, a photolithoautotroph purple sulfur bacterium isolated from an alpine meromictic lake.</title>
        <authorList>
            <person name="Luedin S.M."/>
            <person name="Pothier J.F."/>
            <person name="Danza F."/>
            <person name="Storelli N."/>
            <person name="Wittwer M."/>
            <person name="Tonolla M."/>
        </authorList>
    </citation>
    <scope>NUCLEOTIDE SEQUENCE [LARGE SCALE GENOMIC DNA]</scope>
    <source>
        <strain evidence="10 11">Cad16T</strain>
    </source>
</reference>
<gene>
    <name evidence="10" type="ORF">THSYN_14130</name>
</gene>
<dbReference type="GO" id="GO:0009636">
    <property type="term" value="P:response to toxic substance"/>
    <property type="evidence" value="ECO:0007669"/>
    <property type="project" value="UniProtKB-ARBA"/>
</dbReference>
<dbReference type="Gene3D" id="3.30.70.1430">
    <property type="entry name" value="Multidrug efflux transporter AcrB pore domain"/>
    <property type="match status" value="2"/>
</dbReference>
<dbReference type="GO" id="GO:0005886">
    <property type="term" value="C:plasma membrane"/>
    <property type="evidence" value="ECO:0007669"/>
    <property type="project" value="UniProtKB-SubCell"/>
</dbReference>
<feature type="transmembrane region" description="Helical" evidence="9">
    <location>
        <begin position="967"/>
        <end position="986"/>
    </location>
</feature>
<accession>A0A2K8U8R3</accession>
<dbReference type="EMBL" id="CP020370">
    <property type="protein sequence ID" value="AUB81970.1"/>
    <property type="molecule type" value="Genomic_DNA"/>
</dbReference>
<evidence type="ECO:0000256" key="1">
    <source>
        <dbReference type="ARBA" id="ARBA00004429"/>
    </source>
</evidence>
<dbReference type="SUPFAM" id="SSF82693">
    <property type="entry name" value="Multidrug efflux transporter AcrB pore domain, PN1, PN2, PC1 and PC2 subdomains"/>
    <property type="match status" value="3"/>
</dbReference>
<dbReference type="GO" id="GO:0015562">
    <property type="term" value="F:efflux transmembrane transporter activity"/>
    <property type="evidence" value="ECO:0007669"/>
    <property type="project" value="InterPro"/>
</dbReference>
<feature type="transmembrane region" description="Helical" evidence="9">
    <location>
        <begin position="396"/>
        <end position="415"/>
    </location>
</feature>
<keyword evidence="5 9" id="KW-0997">Cell inner membrane</keyword>
<dbReference type="Pfam" id="PF00873">
    <property type="entry name" value="ACR_tran"/>
    <property type="match status" value="1"/>
</dbReference>
<evidence type="ECO:0000256" key="8">
    <source>
        <dbReference type="ARBA" id="ARBA00023136"/>
    </source>
</evidence>
<feature type="transmembrane region" description="Helical" evidence="9">
    <location>
        <begin position="998"/>
        <end position="1024"/>
    </location>
</feature>
<dbReference type="NCBIfam" id="TIGR00915">
    <property type="entry name" value="2A0602"/>
    <property type="match status" value="1"/>
</dbReference>
<keyword evidence="6 9" id="KW-0812">Transmembrane</keyword>
<evidence type="ECO:0000256" key="4">
    <source>
        <dbReference type="ARBA" id="ARBA00022475"/>
    </source>
</evidence>
<dbReference type="InterPro" id="IPR027463">
    <property type="entry name" value="AcrB_DN_DC_subdom"/>
</dbReference>
<dbReference type="Gene3D" id="3.30.70.1440">
    <property type="entry name" value="Multidrug efflux transporter AcrB pore domain"/>
    <property type="match status" value="1"/>
</dbReference>